<accession>A0A6N3DB16</accession>
<dbReference type="Pfam" id="PF12846">
    <property type="entry name" value="AAA_10"/>
    <property type="match status" value="1"/>
</dbReference>
<dbReference type="AlphaFoldDB" id="A0A6N3DB16"/>
<dbReference type="SUPFAM" id="SSF52540">
    <property type="entry name" value="P-loop containing nucleoside triphosphate hydrolases"/>
    <property type="match status" value="1"/>
</dbReference>
<dbReference type="InterPro" id="IPR027417">
    <property type="entry name" value="P-loop_NTPase"/>
</dbReference>
<evidence type="ECO:0000256" key="1">
    <source>
        <dbReference type="SAM" id="MobiDB-lite"/>
    </source>
</evidence>
<protein>
    <submittedName>
        <fullName evidence="2">AAA-like domain protein</fullName>
    </submittedName>
</protein>
<feature type="region of interest" description="Disordered" evidence="1">
    <location>
        <begin position="786"/>
        <end position="818"/>
    </location>
</feature>
<dbReference type="Gene3D" id="3.40.50.300">
    <property type="entry name" value="P-loop containing nucleotide triphosphate hydrolases"/>
    <property type="match status" value="2"/>
</dbReference>
<dbReference type="InterPro" id="IPR051162">
    <property type="entry name" value="T4SS_component"/>
</dbReference>
<dbReference type="EMBL" id="CACRTL010000031">
    <property type="protein sequence ID" value="VYU23961.1"/>
    <property type="molecule type" value="Genomic_DNA"/>
</dbReference>
<sequence length="818" mass="93701">MHVGIVHGYDNILYHEDVVSYYYRIRPINSLFASESQCATLIDDMVKVIQDVNMPGGIIIKPTKIDNNKIYKAYTDNFKDHGNPALMHLAKDYIKSLKEILSSAVRYRYEIYFVFCDGRDEIKKKIPLKLFRSENRPLSKQELELYKTVEKEILKKLKKTVPAQRMDSNDVTALNNYTAVPADEVIADYYVEENPSEIKYTYKQAGSSVWKTLYSRTHAVSSFQTIKADNGDRADDVINSLQLESYPSDLFIKFDLEQTSEFKKNMKVKKEKIKKDQKRYDSLADAKDREMSKAELIAKAGEEVDPAIEGSKIKFQMFIRLRANQIDMLNKRSEFLRAKFESKRILLTNEIGAQISMANNLFPYRISFSNYINTTDLRFFARYNFLGGLYIGDEEEGMIISYTVPGGIPIFHDISKPLLGKTKTSAPAIVFVGETGAGKTQLADLEAFQNMIFKGMKVLTVDPKGDREKKIKLLGDNAAHLKIGSKDCSSGMFDPYLMNQNDDREALGQAMRDIDSMLNVLGLSIDTNFRAIEKAHYDMIKDYENRIIHQKTLTYLISEKLVKYDKTTAEQVMTLANDSTMRLFFATQESRYDSAFNLTKPYNLITFEKMPSTAGEKMENDPNRLDNAIFAMLFSRVQGIIDGFMKRFSKQETIVVFDEYKVYQKTPGGEEVVDNVVRQARTLQTHPFLITQELSSISDAILNNVGEIFVGSLKSSKEIEFILEEMKLSNHPAVRGALIDHTQDEGVTEEKKYNFLMQDYNNRKCLTKNKIPRCFAEIFRTLKDEEESNQEQLDTDDKNVPVTGTFLNKKETGGLYDD</sequence>
<reference evidence="2" key="1">
    <citation type="submission" date="2019-11" db="EMBL/GenBank/DDBJ databases">
        <authorList>
            <person name="Feng L."/>
        </authorList>
    </citation>
    <scope>NUCLEOTIDE SEQUENCE</scope>
    <source>
        <strain evidence="2">CramosumLFYP8</strain>
    </source>
</reference>
<proteinExistence type="predicted"/>
<organism evidence="2">
    <name type="scientific">Thomasclavelia ramosa</name>
    <dbReference type="NCBI Taxonomy" id="1547"/>
    <lineage>
        <taxon>Bacteria</taxon>
        <taxon>Bacillati</taxon>
        <taxon>Bacillota</taxon>
        <taxon>Erysipelotrichia</taxon>
        <taxon>Erysipelotrichales</taxon>
        <taxon>Coprobacillaceae</taxon>
        <taxon>Thomasclavelia</taxon>
    </lineage>
</organism>
<dbReference type="PANTHER" id="PTHR30121:SF6">
    <property type="entry name" value="SLR6007 PROTEIN"/>
    <property type="match status" value="1"/>
</dbReference>
<name>A0A6N3DB16_9FIRM</name>
<gene>
    <name evidence="2" type="ORF">CRLFYP8_03287</name>
</gene>
<evidence type="ECO:0000313" key="2">
    <source>
        <dbReference type="EMBL" id="VYU23961.1"/>
    </source>
</evidence>
<dbReference type="PANTHER" id="PTHR30121">
    <property type="entry name" value="UNCHARACTERIZED PROTEIN YJGR-RELATED"/>
    <property type="match status" value="1"/>
</dbReference>